<dbReference type="Proteomes" id="UP000859547">
    <property type="component" value="Unassembled WGS sequence"/>
</dbReference>
<evidence type="ECO:0000313" key="1">
    <source>
        <dbReference type="EMBL" id="HAT4306276.1"/>
    </source>
</evidence>
<dbReference type="EMBL" id="DACTCB010000001">
    <property type="protein sequence ID" value="HAT4306276.1"/>
    <property type="molecule type" value="Genomic_DNA"/>
</dbReference>
<dbReference type="AlphaFoldDB" id="A0A8H9QVA1"/>
<reference evidence="1" key="1">
    <citation type="journal article" date="2018" name="Genome Biol.">
        <title>SKESA: strategic k-mer extension for scrupulous assemblies.</title>
        <authorList>
            <person name="Souvorov A."/>
            <person name="Agarwala R."/>
            <person name="Lipman D.J."/>
        </authorList>
    </citation>
    <scope>NUCLEOTIDE SEQUENCE</scope>
    <source>
        <strain evidence="1">C8</strain>
    </source>
</reference>
<sequence>MNEKMTIFYSKHTGEIKYASSGEVDFDTFLENEEDMRSFCLRIVVPFNFEILENANRFKINLEKNIIEEREVKRFEPISF</sequence>
<comment type="caution">
    <text evidence="1">The sequence shown here is derived from an EMBL/GenBank/DDBJ whole genome shotgun (WGS) entry which is preliminary data.</text>
</comment>
<reference evidence="1" key="2">
    <citation type="submission" date="2020-07" db="EMBL/GenBank/DDBJ databases">
        <authorList>
            <consortium name="NCBI Pathogen Detection Project"/>
        </authorList>
    </citation>
    <scope>NUCLEOTIDE SEQUENCE</scope>
    <source>
        <strain evidence="1">C8</strain>
    </source>
</reference>
<gene>
    <name evidence="1" type="ORF">I9080_000026</name>
</gene>
<organism evidence="1">
    <name type="scientific">Clostridium perfringens</name>
    <dbReference type="NCBI Taxonomy" id="1502"/>
    <lineage>
        <taxon>Bacteria</taxon>
        <taxon>Bacillati</taxon>
        <taxon>Bacillota</taxon>
        <taxon>Clostridia</taxon>
        <taxon>Eubacteriales</taxon>
        <taxon>Clostridiaceae</taxon>
        <taxon>Clostridium</taxon>
    </lineage>
</organism>
<name>A0A8H9QVA1_CLOPF</name>
<accession>A0A8H9QVA1</accession>
<proteinExistence type="predicted"/>
<protein>
    <submittedName>
        <fullName evidence="1">Uncharacterized protein</fullName>
    </submittedName>
</protein>